<feature type="transmembrane region" description="Helical" evidence="1">
    <location>
        <begin position="217"/>
        <end position="242"/>
    </location>
</feature>
<feature type="transmembrane region" description="Helical" evidence="1">
    <location>
        <begin position="79"/>
        <end position="102"/>
    </location>
</feature>
<accession>A0A1I3QCW4</accession>
<evidence type="ECO:0000313" key="4">
    <source>
        <dbReference type="Proteomes" id="UP000199559"/>
    </source>
</evidence>
<dbReference type="AlphaFoldDB" id="A0A1I3QCW4"/>
<dbReference type="EMBL" id="FORM01000006">
    <property type="protein sequence ID" value="SFJ30966.1"/>
    <property type="molecule type" value="Genomic_DNA"/>
</dbReference>
<dbReference type="Proteomes" id="UP000199559">
    <property type="component" value="Unassembled WGS sequence"/>
</dbReference>
<name>A0A1I3QCW4_9FLAO</name>
<dbReference type="RefSeq" id="WP_143067812.1">
    <property type="nucleotide sequence ID" value="NZ_CANLBQ010000006.1"/>
</dbReference>
<dbReference type="Pfam" id="PF14358">
    <property type="entry name" value="DUF4405"/>
    <property type="match status" value="1"/>
</dbReference>
<sequence length="250" mass="28683">MKKSNKNSAKLRVILDLLFFILMVLVLIPQSTGIPIHEWLSLVILLPFFLHLLVNWNWIANQSKKLIKNKIQKTKFDYVFNWLLYLLMLVVTVSGIVISEAALPVFGIHFKTNAFWTATHNLSATLFIAFLGIHLALHWKWIVQSIKKLKLLADLHYLKQTATVVKKQRKALLLLLALSIILSLGIWLIEYSNWAQQITLNSAKNTSKNTQKPTQSWLLYVLPLVKVTVFLTIPALLTGLVIKIKKKLKK</sequence>
<feature type="transmembrane region" description="Helical" evidence="1">
    <location>
        <begin position="171"/>
        <end position="189"/>
    </location>
</feature>
<evidence type="ECO:0000256" key="1">
    <source>
        <dbReference type="SAM" id="Phobius"/>
    </source>
</evidence>
<feature type="transmembrane region" description="Helical" evidence="1">
    <location>
        <begin position="122"/>
        <end position="142"/>
    </location>
</feature>
<feature type="domain" description="Flavinylation-associated cytochrome" evidence="2">
    <location>
        <begin position="80"/>
        <end position="139"/>
    </location>
</feature>
<proteinExistence type="predicted"/>
<feature type="transmembrane region" description="Helical" evidence="1">
    <location>
        <begin position="39"/>
        <end position="58"/>
    </location>
</feature>
<evidence type="ECO:0000259" key="2">
    <source>
        <dbReference type="Pfam" id="PF14358"/>
    </source>
</evidence>
<gene>
    <name evidence="3" type="ORF">SAMN05443431_10657</name>
</gene>
<evidence type="ECO:0000313" key="3">
    <source>
        <dbReference type="EMBL" id="SFJ30966.1"/>
    </source>
</evidence>
<keyword evidence="1" id="KW-1133">Transmembrane helix</keyword>
<keyword evidence="1" id="KW-0472">Membrane</keyword>
<reference evidence="4" key="1">
    <citation type="submission" date="2016-10" db="EMBL/GenBank/DDBJ databases">
        <authorList>
            <person name="Varghese N."/>
            <person name="Submissions S."/>
        </authorList>
    </citation>
    <scope>NUCLEOTIDE SEQUENCE [LARGE SCALE GENOMIC DNA]</scope>
    <source>
        <strain evidence="4">DSM 28881</strain>
    </source>
</reference>
<protein>
    <recommendedName>
        <fullName evidence="2">Flavinylation-associated cytochrome domain-containing protein</fullName>
    </recommendedName>
</protein>
<organism evidence="3 4">
    <name type="scientific">Olleya namhaensis</name>
    <dbReference type="NCBI Taxonomy" id="1144750"/>
    <lineage>
        <taxon>Bacteria</taxon>
        <taxon>Pseudomonadati</taxon>
        <taxon>Bacteroidota</taxon>
        <taxon>Flavobacteriia</taxon>
        <taxon>Flavobacteriales</taxon>
        <taxon>Flavobacteriaceae</taxon>
    </lineage>
</organism>
<keyword evidence="4" id="KW-1185">Reference proteome</keyword>
<dbReference type="STRING" id="1144750.SAMN05443431_10657"/>
<dbReference type="InterPro" id="IPR025517">
    <property type="entry name" value="DUF4405"/>
</dbReference>
<keyword evidence="1" id="KW-0812">Transmembrane</keyword>
<feature type="transmembrane region" description="Helical" evidence="1">
    <location>
        <begin position="12"/>
        <end position="33"/>
    </location>
</feature>